<evidence type="ECO:0000256" key="1">
    <source>
        <dbReference type="ARBA" id="ARBA00000085"/>
    </source>
</evidence>
<dbReference type="RefSeq" id="WP_174208322.1">
    <property type="nucleotide sequence ID" value="NZ_JABUMX010000004.1"/>
</dbReference>
<name>A0A849VSK4_9HYPH</name>
<evidence type="ECO:0000259" key="7">
    <source>
        <dbReference type="PROSITE" id="PS50109"/>
    </source>
</evidence>
<dbReference type="SUPFAM" id="SSF55785">
    <property type="entry name" value="PYP-like sensor domain (PAS domain)"/>
    <property type="match status" value="1"/>
</dbReference>
<evidence type="ECO:0000256" key="5">
    <source>
        <dbReference type="ARBA" id="ARBA00022777"/>
    </source>
</evidence>
<protein>
    <recommendedName>
        <fullName evidence="2">histidine kinase</fullName>
        <ecNumber evidence="2">2.7.13.3</ecNumber>
    </recommendedName>
</protein>
<dbReference type="AlphaFoldDB" id="A0A849VSK4"/>
<dbReference type="InterPro" id="IPR050351">
    <property type="entry name" value="BphY/WalK/GraS-like"/>
</dbReference>
<feature type="domain" description="Histidine kinase" evidence="7">
    <location>
        <begin position="174"/>
        <end position="386"/>
    </location>
</feature>
<keyword evidence="9" id="KW-1185">Reference proteome</keyword>
<dbReference type="InterPro" id="IPR003594">
    <property type="entry name" value="HATPase_dom"/>
</dbReference>
<dbReference type="Pfam" id="PF02518">
    <property type="entry name" value="HATPase_c"/>
    <property type="match status" value="1"/>
</dbReference>
<dbReference type="SMART" id="SM00387">
    <property type="entry name" value="HATPase_c"/>
    <property type="match status" value="1"/>
</dbReference>
<dbReference type="CDD" id="cd00082">
    <property type="entry name" value="HisKA"/>
    <property type="match status" value="1"/>
</dbReference>
<dbReference type="Gene3D" id="3.30.565.10">
    <property type="entry name" value="Histidine kinase-like ATPase, C-terminal domain"/>
    <property type="match status" value="1"/>
</dbReference>
<dbReference type="GO" id="GO:0016020">
    <property type="term" value="C:membrane"/>
    <property type="evidence" value="ECO:0007669"/>
    <property type="project" value="UniProtKB-SubCell"/>
</dbReference>
<dbReference type="GO" id="GO:0007234">
    <property type="term" value="P:osmosensory signaling via phosphorelay pathway"/>
    <property type="evidence" value="ECO:0007669"/>
    <property type="project" value="TreeGrafter"/>
</dbReference>
<evidence type="ECO:0000256" key="2">
    <source>
        <dbReference type="ARBA" id="ARBA00012438"/>
    </source>
</evidence>
<keyword evidence="6" id="KW-0472">Membrane</keyword>
<dbReference type="NCBIfam" id="TIGR00229">
    <property type="entry name" value="sensory_box"/>
    <property type="match status" value="1"/>
</dbReference>
<dbReference type="PANTHER" id="PTHR42878">
    <property type="entry name" value="TWO-COMPONENT HISTIDINE KINASE"/>
    <property type="match status" value="1"/>
</dbReference>
<dbReference type="Gene3D" id="1.10.287.130">
    <property type="match status" value="1"/>
</dbReference>
<reference evidence="8 9" key="1">
    <citation type="submission" date="2020-05" db="EMBL/GenBank/DDBJ databases">
        <authorList>
            <person name="Kim M.K."/>
        </authorList>
    </citation>
    <scope>NUCLEOTIDE SEQUENCE [LARGE SCALE GENOMIC DNA]</scope>
    <source>
        <strain evidence="8 9">BT25</strain>
    </source>
</reference>
<dbReference type="GO" id="GO:0000156">
    <property type="term" value="F:phosphorelay response regulator activity"/>
    <property type="evidence" value="ECO:0007669"/>
    <property type="project" value="TreeGrafter"/>
</dbReference>
<dbReference type="InterPro" id="IPR035965">
    <property type="entry name" value="PAS-like_dom_sf"/>
</dbReference>
<dbReference type="PANTHER" id="PTHR42878:SF13">
    <property type="entry name" value="HISTIDINE KINASE"/>
    <property type="match status" value="1"/>
</dbReference>
<dbReference type="InterPro" id="IPR004358">
    <property type="entry name" value="Sig_transdc_His_kin-like_C"/>
</dbReference>
<comment type="catalytic activity">
    <reaction evidence="1">
        <text>ATP + protein L-histidine = ADP + protein N-phospho-L-histidine.</text>
        <dbReference type="EC" id="2.7.13.3"/>
    </reaction>
</comment>
<dbReference type="EC" id="2.7.13.3" evidence="2"/>
<dbReference type="EMBL" id="JABUMX010000004">
    <property type="protein sequence ID" value="NTS32975.1"/>
    <property type="molecule type" value="Genomic_DNA"/>
</dbReference>
<dbReference type="SMART" id="SM00091">
    <property type="entry name" value="PAS"/>
    <property type="match status" value="1"/>
</dbReference>
<evidence type="ECO:0000313" key="8">
    <source>
        <dbReference type="EMBL" id="NTS32975.1"/>
    </source>
</evidence>
<evidence type="ECO:0000256" key="6">
    <source>
        <dbReference type="ARBA" id="ARBA00023136"/>
    </source>
</evidence>
<dbReference type="Proteomes" id="UP000550508">
    <property type="component" value="Unassembled WGS sequence"/>
</dbReference>
<dbReference type="InterPro" id="IPR036097">
    <property type="entry name" value="HisK_dim/P_sf"/>
</dbReference>
<dbReference type="InterPro" id="IPR036890">
    <property type="entry name" value="HATPase_C_sf"/>
</dbReference>
<evidence type="ECO:0000256" key="4">
    <source>
        <dbReference type="ARBA" id="ARBA00022679"/>
    </source>
</evidence>
<evidence type="ECO:0000313" key="9">
    <source>
        <dbReference type="Proteomes" id="UP000550508"/>
    </source>
</evidence>
<sequence>MPEDPNSTFAEDLAELYENAPCGYLSLRPDGRIFKSNLTFSRWIGVSQLDLLDKKFSELLTLSGRMFYETHFSPLLRMQGFLEEVAFDFVTGDGKKLPVLANAKERRDDDGNLQFTRVVIFPAAQRRRYERDLVDKRIAAEGAKSEAISERMLAEAGLSEELAIAELREQFIAVLGHDLRNPLASMEGGSRMLLQEELSPRAQRIVTLMQGSVQRMSGLIDNVLDFARGRLGSGFALRLDADELLDPVLKQIAEELQLGTPGISIETNFNITEKVYCDRDRIGQMVSNLLGNAITYGDASRPIRFSAGTKSGVLEISVANSGVPIAQEAMERLFQPFFRGGVRASQQGLGLGLYIASEIAKAHGGSLVVTSSSIETRFTFQMPLRPTTK</sequence>
<comment type="caution">
    <text evidence="8">The sequence shown here is derived from an EMBL/GenBank/DDBJ whole genome shotgun (WGS) entry which is preliminary data.</text>
</comment>
<proteinExistence type="predicted"/>
<evidence type="ECO:0000256" key="3">
    <source>
        <dbReference type="ARBA" id="ARBA00022553"/>
    </source>
</evidence>
<organism evidence="8 9">
    <name type="scientific">Phyllobacterium pellucidum</name>
    <dbReference type="NCBI Taxonomy" id="2740464"/>
    <lineage>
        <taxon>Bacteria</taxon>
        <taxon>Pseudomonadati</taxon>
        <taxon>Pseudomonadota</taxon>
        <taxon>Alphaproteobacteria</taxon>
        <taxon>Hyphomicrobiales</taxon>
        <taxon>Phyllobacteriaceae</taxon>
        <taxon>Phyllobacterium</taxon>
    </lineage>
</organism>
<keyword evidence="5 8" id="KW-0418">Kinase</keyword>
<accession>A0A849VSK4</accession>
<dbReference type="Gene3D" id="3.30.450.20">
    <property type="entry name" value="PAS domain"/>
    <property type="match status" value="1"/>
</dbReference>
<keyword evidence="3" id="KW-0597">Phosphoprotein</keyword>
<dbReference type="CDD" id="cd00075">
    <property type="entry name" value="HATPase"/>
    <property type="match status" value="1"/>
</dbReference>
<dbReference type="PROSITE" id="PS50109">
    <property type="entry name" value="HIS_KIN"/>
    <property type="match status" value="1"/>
</dbReference>
<dbReference type="GO" id="GO:0000155">
    <property type="term" value="F:phosphorelay sensor kinase activity"/>
    <property type="evidence" value="ECO:0007669"/>
    <property type="project" value="InterPro"/>
</dbReference>
<dbReference type="InterPro" id="IPR005467">
    <property type="entry name" value="His_kinase_dom"/>
</dbReference>
<dbReference type="SUPFAM" id="SSF55874">
    <property type="entry name" value="ATPase domain of HSP90 chaperone/DNA topoisomerase II/histidine kinase"/>
    <property type="match status" value="1"/>
</dbReference>
<gene>
    <name evidence="8" type="ORF">HQ945_17075</name>
</gene>
<dbReference type="SUPFAM" id="SSF47384">
    <property type="entry name" value="Homodimeric domain of signal transducing histidine kinase"/>
    <property type="match status" value="1"/>
</dbReference>
<dbReference type="PRINTS" id="PR00344">
    <property type="entry name" value="BCTRLSENSOR"/>
</dbReference>
<dbReference type="InterPro" id="IPR003661">
    <property type="entry name" value="HisK_dim/P_dom"/>
</dbReference>
<dbReference type="InterPro" id="IPR000014">
    <property type="entry name" value="PAS"/>
</dbReference>
<dbReference type="GO" id="GO:0030295">
    <property type="term" value="F:protein kinase activator activity"/>
    <property type="evidence" value="ECO:0007669"/>
    <property type="project" value="TreeGrafter"/>
</dbReference>
<keyword evidence="4" id="KW-0808">Transferase</keyword>
<dbReference type="Pfam" id="PF00512">
    <property type="entry name" value="HisKA"/>
    <property type="match status" value="1"/>
</dbReference>
<dbReference type="SMART" id="SM00388">
    <property type="entry name" value="HisKA"/>
    <property type="match status" value="1"/>
</dbReference>
<dbReference type="Pfam" id="PF13426">
    <property type="entry name" value="PAS_9"/>
    <property type="match status" value="1"/>
</dbReference>